<comment type="caution">
    <text evidence="6">The sequence shown here is derived from an EMBL/GenBank/DDBJ whole genome shotgun (WGS) entry which is preliminary data.</text>
</comment>
<evidence type="ECO:0000256" key="4">
    <source>
        <dbReference type="SAM" id="MobiDB-lite"/>
    </source>
</evidence>
<organism evidence="6 7">
    <name type="scientific">Panicum virgatum</name>
    <name type="common">Blackwell switchgrass</name>
    <dbReference type="NCBI Taxonomy" id="38727"/>
    <lineage>
        <taxon>Eukaryota</taxon>
        <taxon>Viridiplantae</taxon>
        <taxon>Streptophyta</taxon>
        <taxon>Embryophyta</taxon>
        <taxon>Tracheophyta</taxon>
        <taxon>Spermatophyta</taxon>
        <taxon>Magnoliopsida</taxon>
        <taxon>Liliopsida</taxon>
        <taxon>Poales</taxon>
        <taxon>Poaceae</taxon>
        <taxon>PACMAD clade</taxon>
        <taxon>Panicoideae</taxon>
        <taxon>Panicodae</taxon>
        <taxon>Paniceae</taxon>
        <taxon>Panicinae</taxon>
        <taxon>Panicum</taxon>
        <taxon>Panicum sect. Hiantes</taxon>
    </lineage>
</organism>
<comment type="subcellular location">
    <subcellularLocation>
        <location evidence="1">Nucleus</location>
    </subcellularLocation>
</comment>
<feature type="region of interest" description="Disordered" evidence="4">
    <location>
        <begin position="1"/>
        <end position="21"/>
    </location>
</feature>
<dbReference type="AlphaFoldDB" id="A0A8T0NZL5"/>
<dbReference type="InterPro" id="IPR051358">
    <property type="entry name" value="TF_AMS/ICE1/BHLH6-like"/>
</dbReference>
<gene>
    <name evidence="6" type="ORF">PVAP13_9KG433800</name>
</gene>
<dbReference type="EMBL" id="CM029053">
    <property type="protein sequence ID" value="KAG2552074.1"/>
    <property type="molecule type" value="Genomic_DNA"/>
</dbReference>
<keyword evidence="2" id="KW-0539">Nucleus</keyword>
<evidence type="ECO:0000256" key="2">
    <source>
        <dbReference type="ARBA" id="ARBA00023242"/>
    </source>
</evidence>
<dbReference type="Proteomes" id="UP000823388">
    <property type="component" value="Chromosome 9K"/>
</dbReference>
<dbReference type="PANTHER" id="PTHR31945">
    <property type="entry name" value="TRANSCRIPTION FACTOR SCREAM2-RELATED"/>
    <property type="match status" value="1"/>
</dbReference>
<evidence type="ECO:0000313" key="7">
    <source>
        <dbReference type="Proteomes" id="UP000823388"/>
    </source>
</evidence>
<keyword evidence="3" id="KW-0175">Coiled coil</keyword>
<dbReference type="GO" id="GO:0003700">
    <property type="term" value="F:DNA-binding transcription factor activity"/>
    <property type="evidence" value="ECO:0007669"/>
    <property type="project" value="TreeGrafter"/>
</dbReference>
<dbReference type="PANTHER" id="PTHR31945:SF5">
    <property type="entry name" value="TRANSCRIPTION FACTOR SCREAM-LIKE PROTEIN"/>
    <property type="match status" value="1"/>
</dbReference>
<feature type="coiled-coil region" evidence="3">
    <location>
        <begin position="88"/>
        <end position="147"/>
    </location>
</feature>
<proteinExistence type="predicted"/>
<dbReference type="GO" id="GO:0005634">
    <property type="term" value="C:nucleus"/>
    <property type="evidence" value="ECO:0007669"/>
    <property type="project" value="UniProtKB-SubCell"/>
</dbReference>
<reference evidence="6 7" key="1">
    <citation type="submission" date="2020-05" db="EMBL/GenBank/DDBJ databases">
        <title>WGS assembly of Panicum virgatum.</title>
        <authorList>
            <person name="Lovell J.T."/>
            <person name="Jenkins J."/>
            <person name="Shu S."/>
            <person name="Juenger T.E."/>
            <person name="Schmutz J."/>
        </authorList>
    </citation>
    <scope>NUCLEOTIDE SEQUENCE</scope>
    <source>
        <strain evidence="6">AP13</strain>
        <strain evidence="7">cv. AP13</strain>
    </source>
</reference>
<name>A0A8T0NZL5_PANVG</name>
<dbReference type="GO" id="GO:0043565">
    <property type="term" value="F:sequence-specific DNA binding"/>
    <property type="evidence" value="ECO:0007669"/>
    <property type="project" value="TreeGrafter"/>
</dbReference>
<protein>
    <recommendedName>
        <fullName evidence="5">Plant bHLH transcription factor ACT-like domain-containing protein</fullName>
    </recommendedName>
</protein>
<keyword evidence="7" id="KW-1185">Reference proteome</keyword>
<feature type="domain" description="Plant bHLH transcription factor ACT-like" evidence="5">
    <location>
        <begin position="157"/>
        <end position="237"/>
    </location>
</feature>
<evidence type="ECO:0000256" key="1">
    <source>
        <dbReference type="ARBA" id="ARBA00004123"/>
    </source>
</evidence>
<dbReference type="InterPro" id="IPR054502">
    <property type="entry name" value="bHLH-TF_ACT-like_plant"/>
</dbReference>
<sequence length="249" mass="26952">MYAHEAAGWQQKNNKSRECPHCPSGPGDHRYIDTGIESFALGPLHLSSTPTTSLSLSLSCLHWASCQAAWLASPVLCAGERHREMMSRERKKQAAAALQEKLKILRSITHSHALSDASIIMDASAYIKELKQKVVRLNQEIACAQDARRHGSSYPTVTVETLVGGHGGFLINVFSDKSCPGLLVSVLEAFDELGLSVLQATASCADDSFRLEAVGGENVAENVDEHVVKQAVLQAIRSCSESGSEHDEE</sequence>
<dbReference type="Pfam" id="PF22754">
    <property type="entry name" value="bHLH-TF_ACT-like_plant"/>
    <property type="match status" value="1"/>
</dbReference>
<dbReference type="EMBL" id="CM029053">
    <property type="protein sequence ID" value="KAG2552075.1"/>
    <property type="molecule type" value="Genomic_DNA"/>
</dbReference>
<evidence type="ECO:0000256" key="3">
    <source>
        <dbReference type="SAM" id="Coils"/>
    </source>
</evidence>
<evidence type="ECO:0000259" key="5">
    <source>
        <dbReference type="Pfam" id="PF22754"/>
    </source>
</evidence>
<evidence type="ECO:0000313" key="6">
    <source>
        <dbReference type="EMBL" id="KAG2552074.1"/>
    </source>
</evidence>
<accession>A0A8T0NZL5</accession>